<dbReference type="Proteomes" id="UP000499080">
    <property type="component" value="Unassembled WGS sequence"/>
</dbReference>
<keyword evidence="2" id="KW-1185">Reference proteome</keyword>
<organism evidence="1 2">
    <name type="scientific">Araneus ventricosus</name>
    <name type="common">Orbweaver spider</name>
    <name type="synonym">Epeira ventricosa</name>
    <dbReference type="NCBI Taxonomy" id="182803"/>
    <lineage>
        <taxon>Eukaryota</taxon>
        <taxon>Metazoa</taxon>
        <taxon>Ecdysozoa</taxon>
        <taxon>Arthropoda</taxon>
        <taxon>Chelicerata</taxon>
        <taxon>Arachnida</taxon>
        <taxon>Araneae</taxon>
        <taxon>Araneomorphae</taxon>
        <taxon>Entelegynae</taxon>
        <taxon>Araneoidea</taxon>
        <taxon>Araneidae</taxon>
        <taxon>Araneus</taxon>
    </lineage>
</organism>
<dbReference type="OrthoDB" id="7607518at2759"/>
<evidence type="ECO:0000313" key="1">
    <source>
        <dbReference type="EMBL" id="GBO21750.1"/>
    </source>
</evidence>
<sequence length="124" mass="14176">MELEVDSNNIGELMEEHSQELTTEELMTLHCVSQQEIMEESLSEEEVATAKQESSGAVRERLKVRKTVASCIKKHHPNKVVAMRAANLYNDNAVLSFSQILKRRQKQMSLNSFQAKKELGTYHK</sequence>
<reference evidence="1 2" key="1">
    <citation type="journal article" date="2019" name="Sci. Rep.">
        <title>Orb-weaving spider Araneus ventricosus genome elucidates the spidroin gene catalogue.</title>
        <authorList>
            <person name="Kono N."/>
            <person name="Nakamura H."/>
            <person name="Ohtoshi R."/>
            <person name="Moran D.A.P."/>
            <person name="Shinohara A."/>
            <person name="Yoshida Y."/>
            <person name="Fujiwara M."/>
            <person name="Mori M."/>
            <person name="Tomita M."/>
            <person name="Arakawa K."/>
        </authorList>
    </citation>
    <scope>NUCLEOTIDE SEQUENCE [LARGE SCALE GENOMIC DNA]</scope>
</reference>
<dbReference type="EMBL" id="BGPR01044903">
    <property type="protein sequence ID" value="GBO21750.1"/>
    <property type="molecule type" value="Genomic_DNA"/>
</dbReference>
<protein>
    <submittedName>
        <fullName evidence="1">Uncharacterized protein</fullName>
    </submittedName>
</protein>
<comment type="caution">
    <text evidence="1">The sequence shown here is derived from an EMBL/GenBank/DDBJ whole genome shotgun (WGS) entry which is preliminary data.</text>
</comment>
<evidence type="ECO:0000313" key="2">
    <source>
        <dbReference type="Proteomes" id="UP000499080"/>
    </source>
</evidence>
<dbReference type="AlphaFoldDB" id="A0A4Y2VDI9"/>
<name>A0A4Y2VDI9_ARAVE</name>
<proteinExistence type="predicted"/>
<gene>
    <name evidence="1" type="ORF">AVEN_37516_1</name>
</gene>
<accession>A0A4Y2VDI9</accession>